<dbReference type="PANTHER" id="PTHR39175:SF1">
    <property type="entry name" value="FAMILY PROTEIN, PUTATIVE (AFU_ORTHOLOGUE AFUA_3G15060)-RELATED"/>
    <property type="match status" value="1"/>
</dbReference>
<proteinExistence type="predicted"/>
<evidence type="ECO:0000313" key="2">
    <source>
        <dbReference type="EMBL" id="TLS51036.1"/>
    </source>
</evidence>
<evidence type="ECO:0000313" key="3">
    <source>
        <dbReference type="Proteomes" id="UP000309676"/>
    </source>
</evidence>
<dbReference type="AlphaFoldDB" id="A0A5R9G9J5"/>
<dbReference type="Pfam" id="PF00903">
    <property type="entry name" value="Glyoxalase"/>
    <property type="match status" value="1"/>
</dbReference>
<feature type="domain" description="VOC" evidence="1">
    <location>
        <begin position="7"/>
        <end position="123"/>
    </location>
</feature>
<dbReference type="OrthoDB" id="9813630at2"/>
<comment type="caution">
    <text evidence="2">The sequence shown here is derived from an EMBL/GenBank/DDBJ whole genome shotgun (WGS) entry which is preliminary data.</text>
</comment>
<dbReference type="EMBL" id="VCIW01000011">
    <property type="protein sequence ID" value="TLS51036.1"/>
    <property type="molecule type" value="Genomic_DNA"/>
</dbReference>
<gene>
    <name evidence="2" type="ORF">FE782_16735</name>
</gene>
<accession>A0A5R9G9J5</accession>
<dbReference type="InterPro" id="IPR037523">
    <property type="entry name" value="VOC_core"/>
</dbReference>
<name>A0A5R9G9J5_9BACL</name>
<dbReference type="SUPFAM" id="SSF54593">
    <property type="entry name" value="Glyoxalase/Bleomycin resistance protein/Dihydroxybiphenyl dioxygenase"/>
    <property type="match status" value="1"/>
</dbReference>
<dbReference type="PANTHER" id="PTHR39175">
    <property type="entry name" value="FAMILY PROTEIN, PUTATIVE (AFU_ORTHOLOGUE AFUA_3G15060)-RELATED"/>
    <property type="match status" value="1"/>
</dbReference>
<dbReference type="InterPro" id="IPR004360">
    <property type="entry name" value="Glyas_Fos-R_dOase_dom"/>
</dbReference>
<keyword evidence="3" id="KW-1185">Reference proteome</keyword>
<protein>
    <submittedName>
        <fullName evidence="2">Glyoxalase</fullName>
    </submittedName>
</protein>
<organism evidence="2 3">
    <name type="scientific">Paenibacillus antri</name>
    <dbReference type="NCBI Taxonomy" id="2582848"/>
    <lineage>
        <taxon>Bacteria</taxon>
        <taxon>Bacillati</taxon>
        <taxon>Bacillota</taxon>
        <taxon>Bacilli</taxon>
        <taxon>Bacillales</taxon>
        <taxon>Paenibacillaceae</taxon>
        <taxon>Paenibacillus</taxon>
    </lineage>
</organism>
<evidence type="ECO:0000259" key="1">
    <source>
        <dbReference type="PROSITE" id="PS51819"/>
    </source>
</evidence>
<dbReference type="PROSITE" id="PS51819">
    <property type="entry name" value="VOC"/>
    <property type="match status" value="1"/>
</dbReference>
<dbReference type="Gene3D" id="3.10.180.10">
    <property type="entry name" value="2,3-Dihydroxybiphenyl 1,2-Dioxygenase, domain 1"/>
    <property type="match status" value="1"/>
</dbReference>
<sequence>MTFVFEGIDHIQLAAPAGCEEAARTFFSGTLGWNELPKPEALAGRGGVWFQCGRHQVHVGVQADFVPAAKAHPAFAVAGIDALRERLAKSGVSVIDDDARADEGVVRFYANDPFGNRLEFMETATRRSAE</sequence>
<reference evidence="2 3" key="1">
    <citation type="submission" date="2019-05" db="EMBL/GenBank/DDBJ databases">
        <authorList>
            <person name="Narsing Rao M.P."/>
            <person name="Li W.J."/>
        </authorList>
    </citation>
    <scope>NUCLEOTIDE SEQUENCE [LARGE SCALE GENOMIC DNA]</scope>
    <source>
        <strain evidence="2 3">SYSU_K30003</strain>
    </source>
</reference>
<dbReference type="RefSeq" id="WP_138195388.1">
    <property type="nucleotide sequence ID" value="NZ_VCIW01000011.1"/>
</dbReference>
<dbReference type="Proteomes" id="UP000309676">
    <property type="component" value="Unassembled WGS sequence"/>
</dbReference>
<dbReference type="InterPro" id="IPR029068">
    <property type="entry name" value="Glyas_Bleomycin-R_OHBP_Dase"/>
</dbReference>